<keyword evidence="1" id="KW-0472">Membrane</keyword>
<name>A0A1R2CCU2_9CILI</name>
<dbReference type="Gene3D" id="1.20.5.110">
    <property type="match status" value="1"/>
</dbReference>
<evidence type="ECO:0000313" key="3">
    <source>
        <dbReference type="Proteomes" id="UP000187209"/>
    </source>
</evidence>
<sequence>MTDLTWKLFPNHKAKVSIILSPNIKRASELYFIITERLKDLHTIHNKLQSSLPSTQIHDRDSMEFLAFCNIEIEKLKTFDKKSKLISPIILCLYSNIQIVTKLVADIQSIKEKAAKTLKSIEASRINTGEELSNSFAEPKEFPTDFSSQNAQLLKDLTDEADVIEKTQKTAFELSSILKSFNQIISEQESMSFNILKDTESSVEMMKVANKHLNSANERSKGMEVVWVVYFLTMTVVLIFYDWWTARVVYVAD</sequence>
<dbReference type="AlphaFoldDB" id="A0A1R2CCU2"/>
<comment type="caution">
    <text evidence="2">The sequence shown here is derived from an EMBL/GenBank/DDBJ whole genome shotgun (WGS) entry which is preliminary data.</text>
</comment>
<dbReference type="EMBL" id="MPUH01000193">
    <property type="protein sequence ID" value="OMJ86844.1"/>
    <property type="molecule type" value="Genomic_DNA"/>
</dbReference>
<dbReference type="OrthoDB" id="10555697at2759"/>
<evidence type="ECO:0000313" key="2">
    <source>
        <dbReference type="EMBL" id="OMJ86844.1"/>
    </source>
</evidence>
<dbReference type="Proteomes" id="UP000187209">
    <property type="component" value="Unassembled WGS sequence"/>
</dbReference>
<keyword evidence="3" id="KW-1185">Reference proteome</keyword>
<evidence type="ECO:0000256" key="1">
    <source>
        <dbReference type="SAM" id="Phobius"/>
    </source>
</evidence>
<reference evidence="2 3" key="1">
    <citation type="submission" date="2016-11" db="EMBL/GenBank/DDBJ databases">
        <title>The macronuclear genome of Stentor coeruleus: a giant cell with tiny introns.</title>
        <authorList>
            <person name="Slabodnick M."/>
            <person name="Ruby J.G."/>
            <person name="Reiff S.B."/>
            <person name="Swart E.C."/>
            <person name="Gosai S."/>
            <person name="Prabakaran S."/>
            <person name="Witkowska E."/>
            <person name="Larue G.E."/>
            <person name="Fisher S."/>
            <person name="Freeman R.M."/>
            <person name="Gunawardena J."/>
            <person name="Chu W."/>
            <person name="Stover N.A."/>
            <person name="Gregory B.D."/>
            <person name="Nowacki M."/>
            <person name="Derisi J."/>
            <person name="Roy S.W."/>
            <person name="Marshall W.F."/>
            <person name="Sood P."/>
        </authorList>
    </citation>
    <scope>NUCLEOTIDE SEQUENCE [LARGE SCALE GENOMIC DNA]</scope>
    <source>
        <strain evidence="2">WM001</strain>
    </source>
</reference>
<keyword evidence="1" id="KW-1133">Transmembrane helix</keyword>
<evidence type="ECO:0008006" key="4">
    <source>
        <dbReference type="Google" id="ProtNLM"/>
    </source>
</evidence>
<accession>A0A1R2CCU2</accession>
<protein>
    <recommendedName>
        <fullName evidence="4">t-SNARE coiled-coil homology domain-containing protein</fullName>
    </recommendedName>
</protein>
<keyword evidence="1" id="KW-0812">Transmembrane</keyword>
<feature type="transmembrane region" description="Helical" evidence="1">
    <location>
        <begin position="225"/>
        <end position="244"/>
    </location>
</feature>
<organism evidence="2 3">
    <name type="scientific">Stentor coeruleus</name>
    <dbReference type="NCBI Taxonomy" id="5963"/>
    <lineage>
        <taxon>Eukaryota</taxon>
        <taxon>Sar</taxon>
        <taxon>Alveolata</taxon>
        <taxon>Ciliophora</taxon>
        <taxon>Postciliodesmatophora</taxon>
        <taxon>Heterotrichea</taxon>
        <taxon>Heterotrichida</taxon>
        <taxon>Stentoridae</taxon>
        <taxon>Stentor</taxon>
    </lineage>
</organism>
<proteinExistence type="predicted"/>
<gene>
    <name evidence="2" type="ORF">SteCoe_11552</name>
</gene>